<dbReference type="SUPFAM" id="SSF52540">
    <property type="entry name" value="P-loop containing nucleoside triphosphate hydrolases"/>
    <property type="match status" value="1"/>
</dbReference>
<dbReference type="Gene3D" id="3.40.50.300">
    <property type="entry name" value="P-loop containing nucleotide triphosphate hydrolases"/>
    <property type="match status" value="1"/>
</dbReference>
<evidence type="ECO:0000313" key="2">
    <source>
        <dbReference type="EMBL" id="QCY46163.1"/>
    </source>
</evidence>
<dbReference type="AlphaFoldDB" id="A0A5B7WT32"/>
<dbReference type="InterPro" id="IPR027417">
    <property type="entry name" value="P-loop_NTPase"/>
</dbReference>
<keyword evidence="3" id="KW-1185">Reference proteome</keyword>
<dbReference type="RefSeq" id="WP_138925606.1">
    <property type="nucleotide sequence ID" value="NZ_CP034412.1"/>
</dbReference>
<feature type="compositionally biased region" description="Basic and acidic residues" evidence="1">
    <location>
        <begin position="323"/>
        <end position="335"/>
    </location>
</feature>
<evidence type="ECO:0008006" key="4">
    <source>
        <dbReference type="Google" id="ProtNLM"/>
    </source>
</evidence>
<evidence type="ECO:0000256" key="1">
    <source>
        <dbReference type="SAM" id="MobiDB-lite"/>
    </source>
</evidence>
<proteinExistence type="predicted"/>
<gene>
    <name evidence="2" type="ORF">GcLGCM259_0382</name>
</gene>
<dbReference type="EMBL" id="CP034412">
    <property type="protein sequence ID" value="QCY46163.1"/>
    <property type="molecule type" value="Genomic_DNA"/>
</dbReference>
<organism evidence="2 3">
    <name type="scientific">Glutamicibacter creatinolyticus</name>
    <dbReference type="NCBI Taxonomy" id="162496"/>
    <lineage>
        <taxon>Bacteria</taxon>
        <taxon>Bacillati</taxon>
        <taxon>Actinomycetota</taxon>
        <taxon>Actinomycetes</taxon>
        <taxon>Micrococcales</taxon>
        <taxon>Micrococcaceae</taxon>
        <taxon>Glutamicibacter</taxon>
    </lineage>
</organism>
<protein>
    <recommendedName>
        <fullName evidence="4">ABC transporter ATP-binding protein</fullName>
    </recommendedName>
</protein>
<feature type="compositionally biased region" description="Basic and acidic residues" evidence="1">
    <location>
        <begin position="215"/>
        <end position="232"/>
    </location>
</feature>
<evidence type="ECO:0000313" key="3">
    <source>
        <dbReference type="Proteomes" id="UP000307000"/>
    </source>
</evidence>
<sequence>MLFADSVSVDGRHGVICPPTTVRVERGEVVLVVAEPALSRTALSLVLSGRMKPSSGTASWEGKDSLKLLRKHSALVDSPEINAPEPHLKVRDLVAEDLSLVPVPIWRKRGIDSWLNQHGFSEVASEWVDALDPLTRLDIMARLSEEYHQVRLSVFDSPDRHRLEDSSWLDLLEAMAQSRRKPAVVAVVSRVPDDWHGPVFFMGEQDVEPQMHLPHDSAHAQDDADVGEHAVHEQAGQNQDAEQTVAIDALLGEHEDTEHIEVDAAADGDEPDGPKHKSEDPGPEPVEQNAGGTEPDHEPQHLAPPADEAPPAPAEPEATQAEPARETEPGEHAQPHDPAINPKPETTSRGEDTK</sequence>
<accession>A0A5B7WT32</accession>
<name>A0A5B7WT32_9MICC</name>
<feature type="region of interest" description="Disordered" evidence="1">
    <location>
        <begin position="265"/>
        <end position="354"/>
    </location>
</feature>
<feature type="region of interest" description="Disordered" evidence="1">
    <location>
        <begin position="215"/>
        <end position="241"/>
    </location>
</feature>
<dbReference type="Proteomes" id="UP000307000">
    <property type="component" value="Chromosome"/>
</dbReference>
<dbReference type="KEGG" id="gcr:GcLGCM259_0382"/>
<reference evidence="2 3" key="1">
    <citation type="submission" date="2018-12" db="EMBL/GenBank/DDBJ databases">
        <title>Complete Genome Sequence of Glutamicibacter creatinolyticus strain LGCM259,isolated from an abscess of a 12-year-old mare in Italy.</title>
        <authorList>
            <person name="Santos R.G."/>
            <person name="Silva A.L."/>
            <person name="Seyffert N."/>
            <person name="Castro T.L.P."/>
            <person name="Attili A.R."/>
            <person name="Rifici C."/>
            <person name="Mazzullo G."/>
            <person name="Brenig B."/>
            <person name="Venanzi F."/>
            <person name="Azevedo V."/>
        </authorList>
    </citation>
    <scope>NUCLEOTIDE SEQUENCE [LARGE SCALE GENOMIC DNA]</scope>
    <source>
        <strain evidence="2 3">LGCM 259</strain>
    </source>
</reference>